<dbReference type="AlphaFoldDB" id="A0A7J4KT97"/>
<feature type="transmembrane region" description="Helical" evidence="1">
    <location>
        <begin position="7"/>
        <end position="30"/>
    </location>
</feature>
<dbReference type="EMBL" id="JAGVWB010000034">
    <property type="protein sequence ID" value="MBS3058729.1"/>
    <property type="molecule type" value="Genomic_DNA"/>
</dbReference>
<dbReference type="EMBL" id="DUFJ01000061">
    <property type="protein sequence ID" value="HIH33122.1"/>
    <property type="molecule type" value="Genomic_DNA"/>
</dbReference>
<reference evidence="3" key="1">
    <citation type="journal article" date="2020" name="bioRxiv">
        <title>A rank-normalized archaeal taxonomy based on genome phylogeny resolves widespread incomplete and uneven classifications.</title>
        <authorList>
            <person name="Rinke C."/>
            <person name="Chuvochina M."/>
            <person name="Mussig A.J."/>
            <person name="Chaumeil P.-A."/>
            <person name="Waite D.W."/>
            <person name="Whitman W.B."/>
            <person name="Parks D.H."/>
            <person name="Hugenholtz P."/>
        </authorList>
    </citation>
    <scope>NUCLEOTIDE SEQUENCE</scope>
    <source>
        <strain evidence="3">UBA10036</strain>
        <strain evidence="2">UBA10191</strain>
    </source>
</reference>
<evidence type="ECO:0000313" key="2">
    <source>
        <dbReference type="EMBL" id="HIH21747.1"/>
    </source>
</evidence>
<dbReference type="Proteomes" id="UP000680185">
    <property type="component" value="Unassembled WGS sequence"/>
</dbReference>
<proteinExistence type="predicted"/>
<gene>
    <name evidence="2" type="ORF">HA222_03775</name>
    <name evidence="3" type="ORF">HA227_02610</name>
    <name evidence="4" type="ORF">J4478_05005</name>
</gene>
<evidence type="ECO:0000313" key="4">
    <source>
        <dbReference type="EMBL" id="MBS3058729.1"/>
    </source>
</evidence>
<keyword evidence="1" id="KW-1133">Transmembrane helix</keyword>
<reference evidence="4" key="2">
    <citation type="submission" date="2021-03" db="EMBL/GenBank/DDBJ databases">
        <authorList>
            <person name="Jaffe A."/>
        </authorList>
    </citation>
    <scope>NUCLEOTIDE SEQUENCE</scope>
    <source>
        <strain evidence="4">RIFCSPLOWO2_01_FULL_43_13</strain>
    </source>
</reference>
<evidence type="ECO:0000313" key="3">
    <source>
        <dbReference type="EMBL" id="HIH33122.1"/>
    </source>
</evidence>
<reference evidence="4" key="3">
    <citation type="submission" date="2021-05" db="EMBL/GenBank/DDBJ databases">
        <title>Protein family content uncovers lineage relationships and bacterial pathway maintenance mechanisms in DPANN archaea.</title>
        <authorList>
            <person name="Castelle C.J."/>
            <person name="Meheust R."/>
            <person name="Jaffe A.L."/>
            <person name="Seitz K."/>
            <person name="Gong X."/>
            <person name="Baker B.J."/>
            <person name="Banfield J.F."/>
        </authorList>
    </citation>
    <scope>NUCLEOTIDE SEQUENCE</scope>
    <source>
        <strain evidence="4">RIFCSPLOWO2_01_FULL_43_13</strain>
    </source>
</reference>
<evidence type="ECO:0000313" key="5">
    <source>
        <dbReference type="Proteomes" id="UP000527315"/>
    </source>
</evidence>
<name>A0A7J4KT97_9ARCH</name>
<evidence type="ECO:0000256" key="1">
    <source>
        <dbReference type="SAM" id="Phobius"/>
    </source>
</evidence>
<dbReference type="Proteomes" id="UP000590964">
    <property type="component" value="Unassembled WGS sequence"/>
</dbReference>
<sequence>MAATKKVFLTSAFMFIVGVLLATLFFWSIIEGISLQLQNNRLAFVFYFLAFLSGVAAVYNYLQAKSLFHYAKLG</sequence>
<accession>A0A7J4KT97</accession>
<comment type="caution">
    <text evidence="3">The sequence shown here is derived from an EMBL/GenBank/DDBJ whole genome shotgun (WGS) entry which is preliminary data.</text>
</comment>
<organism evidence="3 5">
    <name type="scientific">Candidatus Iainarchaeum sp</name>
    <dbReference type="NCBI Taxonomy" id="3101447"/>
    <lineage>
        <taxon>Archaea</taxon>
        <taxon>Candidatus Iainarchaeota</taxon>
        <taxon>Candidatus Iainarchaeia</taxon>
        <taxon>Candidatus Iainarchaeales</taxon>
        <taxon>Candidatus Iainarchaeaceae</taxon>
        <taxon>Candidatus Iainarchaeum</taxon>
    </lineage>
</organism>
<feature type="transmembrane region" description="Helical" evidence="1">
    <location>
        <begin position="42"/>
        <end position="62"/>
    </location>
</feature>
<dbReference type="EMBL" id="DUFW01000065">
    <property type="protein sequence ID" value="HIH21747.1"/>
    <property type="molecule type" value="Genomic_DNA"/>
</dbReference>
<keyword evidence="1" id="KW-0472">Membrane</keyword>
<protein>
    <submittedName>
        <fullName evidence="3">Uncharacterized protein</fullName>
    </submittedName>
</protein>
<dbReference type="Proteomes" id="UP000527315">
    <property type="component" value="Unassembled WGS sequence"/>
</dbReference>
<keyword evidence="1" id="KW-0812">Transmembrane</keyword>